<evidence type="ECO:0000256" key="1">
    <source>
        <dbReference type="SAM" id="MobiDB-lite"/>
    </source>
</evidence>
<feature type="compositionally biased region" description="Gly residues" evidence="1">
    <location>
        <begin position="60"/>
        <end position="77"/>
    </location>
</feature>
<organism evidence="2 3">
    <name type="scientific">Ornithinimicrobium cerasi</name>
    <dbReference type="NCBI Taxonomy" id="2248773"/>
    <lineage>
        <taxon>Bacteria</taxon>
        <taxon>Bacillati</taxon>
        <taxon>Actinomycetota</taxon>
        <taxon>Actinomycetes</taxon>
        <taxon>Micrococcales</taxon>
        <taxon>Ornithinimicrobiaceae</taxon>
        <taxon>Ornithinimicrobium</taxon>
    </lineage>
</organism>
<feature type="compositionally biased region" description="Low complexity" evidence="1">
    <location>
        <begin position="37"/>
        <end position="59"/>
    </location>
</feature>
<sequence length="369" mass="38558">MSRTRRSPTIPANTTQPRDSAIPRLTLTASGPPPHALAPCPASSSSAPATSAALPHRAGAAGGAGPGLRAGGGLGELGGDDGDGGQPDRRVVGGDAARDGGRPRGFRGSAPHRAAAARHRAGCHRDPRAPGGRGADTPQGPAHRLHPCARSATSPYRRSDETYTLVREQLEPALEQHPGRAPPPVTPQCDVHRPCPSRTPWPSAVLGTTTSSCSPTCDRGPVRGNRPGVQRRQRHWRPHRHRPCGVAPAAHPRWSPRRSTTATSSPPVTEVSRDALAVVDDDLDAFLPPDSGTIRLSAQPAPGWPGPLLDQETGLVDTAFEAALADRSTESPRKRRAGAHHDKAPADPVHALSMRSPPRCGTAGADAWP</sequence>
<feature type="compositionally biased region" description="Basic and acidic residues" evidence="1">
    <location>
        <begin position="86"/>
        <end position="102"/>
    </location>
</feature>
<feature type="compositionally biased region" description="Polar residues" evidence="1">
    <location>
        <begin position="206"/>
        <end position="215"/>
    </location>
</feature>
<feature type="region of interest" description="Disordered" evidence="1">
    <location>
        <begin position="324"/>
        <end position="369"/>
    </location>
</feature>
<proteinExistence type="predicted"/>
<protein>
    <submittedName>
        <fullName evidence="2">Uncharacterized protein</fullName>
    </submittedName>
</protein>
<feature type="compositionally biased region" description="Basic residues" evidence="1">
    <location>
        <begin position="229"/>
        <end position="243"/>
    </location>
</feature>
<dbReference type="EMBL" id="OBQK01000029">
    <property type="protein sequence ID" value="SOC58318.1"/>
    <property type="molecule type" value="Genomic_DNA"/>
</dbReference>
<name>A0A285VXJ5_9MICO</name>
<reference evidence="3" key="1">
    <citation type="submission" date="2017-08" db="EMBL/GenBank/DDBJ databases">
        <authorList>
            <person name="Varghese N."/>
            <person name="Submissions S."/>
        </authorList>
    </citation>
    <scope>NUCLEOTIDE SEQUENCE [LARGE SCALE GENOMIC DNA]</scope>
    <source>
        <strain evidence="3">USBA17B2</strain>
    </source>
</reference>
<feature type="region of interest" description="Disordered" evidence="1">
    <location>
        <begin position="1"/>
        <end position="163"/>
    </location>
</feature>
<evidence type="ECO:0000313" key="3">
    <source>
        <dbReference type="Proteomes" id="UP000219688"/>
    </source>
</evidence>
<dbReference type="Proteomes" id="UP000219688">
    <property type="component" value="Unassembled WGS sequence"/>
</dbReference>
<evidence type="ECO:0000313" key="2">
    <source>
        <dbReference type="EMBL" id="SOC58318.1"/>
    </source>
</evidence>
<feature type="compositionally biased region" description="Low complexity" evidence="1">
    <location>
        <begin position="257"/>
        <end position="269"/>
    </location>
</feature>
<dbReference type="AlphaFoldDB" id="A0A285VXJ5"/>
<gene>
    <name evidence="2" type="ORF">SAMN05421879_1293</name>
</gene>
<feature type="region of interest" description="Disordered" evidence="1">
    <location>
        <begin position="206"/>
        <end position="269"/>
    </location>
</feature>
<keyword evidence="3" id="KW-1185">Reference proteome</keyword>
<accession>A0A285VXJ5</accession>